<sequence>MEYKKDIKLDLNSDLEKLTLIIKDDNEQINAPESLCSEIFNDFPYINDIRSMNFTSIETFKALIESEFVDYFCEKLYNHLNNNSGKYQNNVFRKKATDPSLILSNICLLFSSGPYEFQMELINRNYPKLLVRFLNSANTQEQFIILRSISHTMGSNEEIIAYFVQNMGIQPIIDILENTSDDKVRKQAAYILTQFLKIELIQALFEQITDLLLTTAKKYHEIYNYYLVLALHNVSLYNPSWLLVNNKFLSLQHFISISDEAISAFACDAITRTIQVMDMETFQSFIVNCQIWDKITMAIIKNERITVRKSILVLAISIIQKEPESHILGIEAKFFITIGQLLATSSHEIKHLISLFFIDIYEYLGNTIFEIVSVEFEMFSTLCSLIQQQSFENLPKLIIMLGNHVKHTENFPAEYAEEYKEALIDAIDTNDEIADLAITILDDLFGDKNQD</sequence>
<evidence type="ECO:0008006" key="3">
    <source>
        <dbReference type="Google" id="ProtNLM"/>
    </source>
</evidence>
<organism evidence="1 2">
    <name type="scientific">Trichomonas vaginalis (strain ATCC PRA-98 / G3)</name>
    <dbReference type="NCBI Taxonomy" id="412133"/>
    <lineage>
        <taxon>Eukaryota</taxon>
        <taxon>Metamonada</taxon>
        <taxon>Parabasalia</taxon>
        <taxon>Trichomonadida</taxon>
        <taxon>Trichomonadidae</taxon>
        <taxon>Trichomonas</taxon>
    </lineage>
</organism>
<proteinExistence type="predicted"/>
<reference evidence="1" key="1">
    <citation type="submission" date="2006-10" db="EMBL/GenBank/DDBJ databases">
        <authorList>
            <person name="Amadeo P."/>
            <person name="Zhao Q."/>
            <person name="Wortman J."/>
            <person name="Fraser-Liggett C."/>
            <person name="Carlton J."/>
        </authorList>
    </citation>
    <scope>NUCLEOTIDE SEQUENCE</scope>
    <source>
        <strain evidence="1">G3</strain>
    </source>
</reference>
<dbReference type="InterPro" id="IPR016024">
    <property type="entry name" value="ARM-type_fold"/>
</dbReference>
<evidence type="ECO:0000313" key="1">
    <source>
        <dbReference type="EMBL" id="EAY18854.1"/>
    </source>
</evidence>
<dbReference type="Gene3D" id="1.25.10.10">
    <property type="entry name" value="Leucine-rich Repeat Variant"/>
    <property type="match status" value="1"/>
</dbReference>
<dbReference type="VEuPathDB" id="TrichDB:TVAGG3_0273590"/>
<dbReference type="Proteomes" id="UP000001542">
    <property type="component" value="Unassembled WGS sequence"/>
</dbReference>
<dbReference type="VEuPathDB" id="TrichDB:TVAG_295060"/>
<dbReference type="EMBL" id="DS113214">
    <property type="protein sequence ID" value="EAY18854.1"/>
    <property type="molecule type" value="Genomic_DNA"/>
</dbReference>
<reference evidence="1" key="2">
    <citation type="journal article" date="2007" name="Science">
        <title>Draft genome sequence of the sexually transmitted pathogen Trichomonas vaginalis.</title>
        <authorList>
            <person name="Carlton J.M."/>
            <person name="Hirt R.P."/>
            <person name="Silva J.C."/>
            <person name="Delcher A.L."/>
            <person name="Schatz M."/>
            <person name="Zhao Q."/>
            <person name="Wortman J.R."/>
            <person name="Bidwell S.L."/>
            <person name="Alsmark U.C.M."/>
            <person name="Besteiro S."/>
            <person name="Sicheritz-Ponten T."/>
            <person name="Noel C.J."/>
            <person name="Dacks J.B."/>
            <person name="Foster P.G."/>
            <person name="Simillion C."/>
            <person name="Van de Peer Y."/>
            <person name="Miranda-Saavedra D."/>
            <person name="Barton G.J."/>
            <person name="Westrop G.D."/>
            <person name="Mueller S."/>
            <person name="Dessi D."/>
            <person name="Fiori P.L."/>
            <person name="Ren Q."/>
            <person name="Paulsen I."/>
            <person name="Zhang H."/>
            <person name="Bastida-Corcuera F.D."/>
            <person name="Simoes-Barbosa A."/>
            <person name="Brown M.T."/>
            <person name="Hayes R.D."/>
            <person name="Mukherjee M."/>
            <person name="Okumura C.Y."/>
            <person name="Schneider R."/>
            <person name="Smith A.J."/>
            <person name="Vanacova S."/>
            <person name="Villalvazo M."/>
            <person name="Haas B.J."/>
            <person name="Pertea M."/>
            <person name="Feldblyum T.V."/>
            <person name="Utterback T.R."/>
            <person name="Shu C.L."/>
            <person name="Osoegawa K."/>
            <person name="de Jong P.J."/>
            <person name="Hrdy I."/>
            <person name="Horvathova L."/>
            <person name="Zubacova Z."/>
            <person name="Dolezal P."/>
            <person name="Malik S.B."/>
            <person name="Logsdon J.M. Jr."/>
            <person name="Henze K."/>
            <person name="Gupta A."/>
            <person name="Wang C.C."/>
            <person name="Dunne R.L."/>
            <person name="Upcroft J.A."/>
            <person name="Upcroft P."/>
            <person name="White O."/>
            <person name="Salzberg S.L."/>
            <person name="Tang P."/>
            <person name="Chiu C.-H."/>
            <person name="Lee Y.-S."/>
            <person name="Embley T.M."/>
            <person name="Coombs G.H."/>
            <person name="Mottram J.C."/>
            <person name="Tachezy J."/>
            <person name="Fraser-Liggett C.M."/>
            <person name="Johnson P.J."/>
        </authorList>
    </citation>
    <scope>NUCLEOTIDE SEQUENCE [LARGE SCALE GENOMIC DNA]</scope>
    <source>
        <strain evidence="1">G3</strain>
    </source>
</reference>
<evidence type="ECO:0000313" key="2">
    <source>
        <dbReference type="Proteomes" id="UP000001542"/>
    </source>
</evidence>
<dbReference type="AlphaFoldDB" id="A2DL63"/>
<accession>A2DL63</accession>
<protein>
    <recommendedName>
        <fullName evidence="3">Armadillo/beta-catenin-like repeat family protein</fullName>
    </recommendedName>
</protein>
<dbReference type="SUPFAM" id="SSF48371">
    <property type="entry name" value="ARM repeat"/>
    <property type="match status" value="1"/>
</dbReference>
<gene>
    <name evidence="1" type="ORF">TVAG_295060</name>
</gene>
<keyword evidence="2" id="KW-1185">Reference proteome</keyword>
<name>A2DL63_TRIV3</name>
<dbReference type="InterPro" id="IPR011989">
    <property type="entry name" value="ARM-like"/>
</dbReference>
<dbReference type="InParanoid" id="A2DL63"/>
<dbReference type="KEGG" id="tva:5464370"/>
<dbReference type="RefSeq" id="XP_001579840.1">
    <property type="nucleotide sequence ID" value="XM_001579790.1"/>
</dbReference>
<dbReference type="SMR" id="A2DL63"/>